<sequence length="227" mass="26152">MPEERGITSPVASNVKNPPWGTEPQTPGTASGIRKKQFPWTTYARDYVGASGSPAYPQRMRTAEHLPSGWPFESSHYKSTFRTPQLGYCRHNVYPSSVHRKNNPHAALIDPYQYPDKSYVVWKNNPSLNLPPIRESQSAPNILQHNKNRWFTTTYNSVFNAKPLELPNYKPRTAWKTDRFRPNSKAQTPALHWQTEYTHDYRGARGKPSTTERCQRNFILTHCHGTK</sequence>
<evidence type="ECO:0000313" key="3">
    <source>
        <dbReference type="Proteomes" id="UP001159405"/>
    </source>
</evidence>
<feature type="region of interest" description="Disordered" evidence="1">
    <location>
        <begin position="1"/>
        <end position="35"/>
    </location>
</feature>
<protein>
    <submittedName>
        <fullName evidence="2">Uncharacterized protein</fullName>
    </submittedName>
</protein>
<proteinExistence type="predicted"/>
<evidence type="ECO:0000256" key="1">
    <source>
        <dbReference type="SAM" id="MobiDB-lite"/>
    </source>
</evidence>
<comment type="caution">
    <text evidence="2">The sequence shown here is derived from an EMBL/GenBank/DDBJ whole genome shotgun (WGS) entry which is preliminary data.</text>
</comment>
<reference evidence="2 3" key="1">
    <citation type="submission" date="2022-05" db="EMBL/GenBank/DDBJ databases">
        <authorList>
            <consortium name="Genoscope - CEA"/>
            <person name="William W."/>
        </authorList>
    </citation>
    <scope>NUCLEOTIDE SEQUENCE [LARGE SCALE GENOMIC DNA]</scope>
</reference>
<evidence type="ECO:0000313" key="2">
    <source>
        <dbReference type="EMBL" id="CAH3038981.1"/>
    </source>
</evidence>
<keyword evidence="3" id="KW-1185">Reference proteome</keyword>
<organism evidence="2 3">
    <name type="scientific">Porites lobata</name>
    <dbReference type="NCBI Taxonomy" id="104759"/>
    <lineage>
        <taxon>Eukaryota</taxon>
        <taxon>Metazoa</taxon>
        <taxon>Cnidaria</taxon>
        <taxon>Anthozoa</taxon>
        <taxon>Hexacorallia</taxon>
        <taxon>Scleractinia</taxon>
        <taxon>Fungiina</taxon>
        <taxon>Poritidae</taxon>
        <taxon>Porites</taxon>
    </lineage>
</organism>
<dbReference type="EMBL" id="CALNXK010000007">
    <property type="protein sequence ID" value="CAH3038981.1"/>
    <property type="molecule type" value="Genomic_DNA"/>
</dbReference>
<name>A0ABN8N1I9_9CNID</name>
<gene>
    <name evidence="2" type="ORF">PLOB_00042985</name>
</gene>
<accession>A0ABN8N1I9</accession>
<dbReference type="Proteomes" id="UP001159405">
    <property type="component" value="Unassembled WGS sequence"/>
</dbReference>